<evidence type="ECO:0000313" key="1">
    <source>
        <dbReference type="EMBL" id="MEN7549584.1"/>
    </source>
</evidence>
<dbReference type="Pfam" id="PF14091">
    <property type="entry name" value="DUF4269"/>
    <property type="match status" value="1"/>
</dbReference>
<name>A0AAW9RXG9_9BACT</name>
<dbReference type="EMBL" id="JBDKWZ010000009">
    <property type="protein sequence ID" value="MEN7549584.1"/>
    <property type="molecule type" value="Genomic_DNA"/>
</dbReference>
<dbReference type="InterPro" id="IPR025365">
    <property type="entry name" value="DUF4269"/>
</dbReference>
<proteinExistence type="predicted"/>
<accession>A0AAW9RXG9</accession>
<comment type="caution">
    <text evidence="1">The sequence shown here is derived from an EMBL/GenBank/DDBJ whole genome shotgun (WGS) entry which is preliminary data.</text>
</comment>
<organism evidence="1 2">
    <name type="scientific">Rapidithrix thailandica</name>
    <dbReference type="NCBI Taxonomy" id="413964"/>
    <lineage>
        <taxon>Bacteria</taxon>
        <taxon>Pseudomonadati</taxon>
        <taxon>Bacteroidota</taxon>
        <taxon>Cytophagia</taxon>
        <taxon>Cytophagales</taxon>
        <taxon>Flammeovirgaceae</taxon>
        <taxon>Rapidithrix</taxon>
    </lineage>
</organism>
<dbReference type="AlphaFoldDB" id="A0AAW9RXG9"/>
<reference evidence="1 2" key="1">
    <citation type="submission" date="2024-04" db="EMBL/GenBank/DDBJ databases">
        <title>Novel genus in family Flammeovirgaceae.</title>
        <authorList>
            <person name="Nguyen T.H."/>
            <person name="Vuong T.Q."/>
            <person name="Le H."/>
            <person name="Kim S.-G."/>
        </authorList>
    </citation>
    <scope>NUCLEOTIDE SEQUENCE [LARGE SCALE GENOMIC DNA]</scope>
    <source>
        <strain evidence="1 2">JCM 23209</strain>
    </source>
</reference>
<keyword evidence="2" id="KW-1185">Reference proteome</keyword>
<protein>
    <submittedName>
        <fullName evidence="1">DUF4269 domain-containing protein</fullName>
    </submittedName>
</protein>
<dbReference type="Proteomes" id="UP001403385">
    <property type="component" value="Unassembled WGS sequence"/>
</dbReference>
<gene>
    <name evidence="1" type="ORF">AAG747_16795</name>
</gene>
<dbReference type="RefSeq" id="WP_346822363.1">
    <property type="nucleotide sequence ID" value="NZ_JBDKWZ010000009.1"/>
</dbReference>
<evidence type="ECO:0000313" key="2">
    <source>
        <dbReference type="Proteomes" id="UP001403385"/>
    </source>
</evidence>
<sequence>MKLTNENSPDWFDLTYLQKGTPRQQKAYQAIQLSKVFSHLKPYSPVLAGTIPLGIDTETSDLDILYCTNNLNALSKQVYSLYQHYDEFSIRHQSIREQQVVVTNFYFSGFEFEIFAQNTASHSQHAYRHMVQEYRLLRLFGNPLRELVYQLKRQGVKTEPAFAQCLQLKGDPYLALLEMEKIPNKEIMNTYKELLKQ</sequence>